<keyword evidence="9" id="KW-0378">Hydrolase</keyword>
<evidence type="ECO:0000256" key="10">
    <source>
        <dbReference type="ARBA" id="ARBA00022842"/>
    </source>
</evidence>
<dbReference type="SUPFAM" id="SSF56784">
    <property type="entry name" value="HAD-like"/>
    <property type="match status" value="1"/>
</dbReference>
<reference evidence="12 14" key="2">
    <citation type="submission" date="2018-12" db="EMBL/GenBank/DDBJ databases">
        <authorList>
            <person name="hu s."/>
            <person name="Xu Y."/>
            <person name="Xu B."/>
            <person name="Li F."/>
        </authorList>
    </citation>
    <scope>NUCLEOTIDE SEQUENCE [LARGE SCALE GENOMIC DNA]</scope>
    <source>
        <strain evidence="12 14">KSW2-17</strain>
    </source>
</reference>
<evidence type="ECO:0000256" key="1">
    <source>
        <dbReference type="ARBA" id="ARBA00001862"/>
    </source>
</evidence>
<dbReference type="AlphaFoldDB" id="A0A2P8GXB2"/>
<name>A0A2P8GXB2_9MICO</name>
<comment type="similarity">
    <text evidence="4">Belongs to the KdsC family.</text>
</comment>
<gene>
    <name evidence="11" type="ORF">CLV49_2235</name>
    <name evidence="12" type="ORF">ELQ93_08045</name>
</gene>
<evidence type="ECO:0000313" key="14">
    <source>
        <dbReference type="Proteomes" id="UP000268291"/>
    </source>
</evidence>
<dbReference type="GO" id="GO:0046872">
    <property type="term" value="F:metal ion binding"/>
    <property type="evidence" value="ECO:0007669"/>
    <property type="project" value="UniProtKB-KW"/>
</dbReference>
<dbReference type="InterPro" id="IPR023214">
    <property type="entry name" value="HAD_sf"/>
</dbReference>
<organism evidence="11 13">
    <name type="scientific">Labedella gwakjiensis</name>
    <dbReference type="NCBI Taxonomy" id="390269"/>
    <lineage>
        <taxon>Bacteria</taxon>
        <taxon>Bacillati</taxon>
        <taxon>Actinomycetota</taxon>
        <taxon>Actinomycetes</taxon>
        <taxon>Micrococcales</taxon>
        <taxon>Microbacteriaceae</taxon>
        <taxon>Labedella</taxon>
    </lineage>
</organism>
<dbReference type="SFLD" id="SFLDS00003">
    <property type="entry name" value="Haloacid_Dehalogenase"/>
    <property type="match status" value="1"/>
</dbReference>
<dbReference type="SFLD" id="SFLDG01136">
    <property type="entry name" value="C1.6:_Phosphoserine_Phosphatas"/>
    <property type="match status" value="1"/>
</dbReference>
<evidence type="ECO:0000256" key="7">
    <source>
        <dbReference type="ARBA" id="ARBA00012491"/>
    </source>
</evidence>
<keyword evidence="12" id="KW-0808">Transferase</keyword>
<dbReference type="GO" id="GO:0008781">
    <property type="term" value="F:N-acylneuraminate cytidylyltransferase activity"/>
    <property type="evidence" value="ECO:0007669"/>
    <property type="project" value="UniProtKB-EC"/>
</dbReference>
<keyword evidence="8" id="KW-0479">Metal-binding</keyword>
<dbReference type="Gene3D" id="3.90.550.10">
    <property type="entry name" value="Spore Coat Polysaccharide Biosynthesis Protein SpsA, Chain A"/>
    <property type="match status" value="1"/>
</dbReference>
<dbReference type="UniPathway" id="UPA00628"/>
<dbReference type="Proteomes" id="UP000268291">
    <property type="component" value="Unassembled WGS sequence"/>
</dbReference>
<dbReference type="EMBL" id="PYAU01000001">
    <property type="protein sequence ID" value="PSL38610.1"/>
    <property type="molecule type" value="Genomic_DNA"/>
</dbReference>
<dbReference type="InterPro" id="IPR003329">
    <property type="entry name" value="Cytidylyl_trans"/>
</dbReference>
<dbReference type="InterPro" id="IPR036412">
    <property type="entry name" value="HAD-like_sf"/>
</dbReference>
<evidence type="ECO:0000256" key="9">
    <source>
        <dbReference type="ARBA" id="ARBA00022801"/>
    </source>
</evidence>
<dbReference type="EC" id="2.7.7.43" evidence="7"/>
<sequence>MDSGRGASAGGVEDAVPAGVPDETITVAVIPARGGSKGIVGKNLRTVGGVPLIVRAIRSARDARSIDLVVVSTDDADIARTAMEAGAVVVRRPVELSGDTASSESAVAHALDAIVSDPATAGRPIGAVVLIQATSPLIDPLDLDEAVGRVRSRDVDVVFSATPTHSFLWRDGEATEGVVGVNHDRSSRPRRQDRAAEYRETGAFYAMDAVGFRAASHRFFGTVAVHLVPERHAIEIDVPADLELARAVAAIDEADTAEADTAEADTAGVATGDSDIDRSGPILVDAVVTDFDGVHTDDTAFVDEDGRESVRVHRGDGHGVRLLRAAGIPVLILSAERNGVVAARAAKLQVDVVHGVDGDDTRGDKGDVLRAWAERIGVPLERIAYLGNDVGDLPALDIVGWPVVVADAHPAARAAARVVLSTAGGAGAVRELADRVLSGRAIGPTTVHRAVVPAEHSTDERRSS</sequence>
<dbReference type="Proteomes" id="UP000241203">
    <property type="component" value="Unassembled WGS sequence"/>
</dbReference>
<dbReference type="RefSeq" id="WP_106563605.1">
    <property type="nucleotide sequence ID" value="NZ_PYAU01000001.1"/>
</dbReference>
<evidence type="ECO:0000256" key="2">
    <source>
        <dbReference type="ARBA" id="ARBA00001946"/>
    </source>
</evidence>
<dbReference type="InterPro" id="IPR029044">
    <property type="entry name" value="Nucleotide-diphossugar_trans"/>
</dbReference>
<dbReference type="Pfam" id="PF08282">
    <property type="entry name" value="Hydrolase_3"/>
    <property type="match status" value="1"/>
</dbReference>
<evidence type="ECO:0000256" key="8">
    <source>
        <dbReference type="ARBA" id="ARBA00022723"/>
    </source>
</evidence>
<dbReference type="OrthoDB" id="9805604at2"/>
<keyword evidence="10" id="KW-0460">Magnesium</keyword>
<comment type="pathway">
    <text evidence="3">Amino-sugar metabolism; N-acetylneuraminate metabolism.</text>
</comment>
<keyword evidence="14" id="KW-1185">Reference proteome</keyword>
<evidence type="ECO:0000313" key="11">
    <source>
        <dbReference type="EMBL" id="PSL38610.1"/>
    </source>
</evidence>
<protein>
    <recommendedName>
        <fullName evidence="7">N-acylneuraminate cytidylyltransferase</fullName>
        <ecNumber evidence="7">2.7.7.43</ecNumber>
    </recommendedName>
</protein>
<dbReference type="GO" id="GO:0006054">
    <property type="term" value="P:N-acetylneuraminate metabolic process"/>
    <property type="evidence" value="ECO:0007669"/>
    <property type="project" value="UniProtKB-UniPathway"/>
</dbReference>
<comment type="catalytic activity">
    <reaction evidence="1">
        <text>an N-acylneuraminate + CTP = a CMP-N-acyl-beta-neuraminate + diphosphate</text>
        <dbReference type="Rhea" id="RHEA:11344"/>
        <dbReference type="ChEBI" id="CHEBI:33019"/>
        <dbReference type="ChEBI" id="CHEBI:37563"/>
        <dbReference type="ChEBI" id="CHEBI:60073"/>
        <dbReference type="ChEBI" id="CHEBI:68671"/>
        <dbReference type="EC" id="2.7.7.43"/>
    </reaction>
</comment>
<evidence type="ECO:0000256" key="6">
    <source>
        <dbReference type="ARBA" id="ARBA00011881"/>
    </source>
</evidence>
<evidence type="ECO:0000256" key="3">
    <source>
        <dbReference type="ARBA" id="ARBA00005141"/>
    </source>
</evidence>
<keyword evidence="12" id="KW-0548">Nucleotidyltransferase</keyword>
<dbReference type="Gene3D" id="3.40.50.1000">
    <property type="entry name" value="HAD superfamily/HAD-like"/>
    <property type="match status" value="1"/>
</dbReference>
<dbReference type="GO" id="GO:0016788">
    <property type="term" value="F:hydrolase activity, acting on ester bonds"/>
    <property type="evidence" value="ECO:0007669"/>
    <property type="project" value="InterPro"/>
</dbReference>
<dbReference type="PANTHER" id="PTHR21485">
    <property type="entry name" value="HAD SUPERFAMILY MEMBERS CMAS AND KDSC"/>
    <property type="match status" value="1"/>
</dbReference>
<dbReference type="SFLD" id="SFLDG01138">
    <property type="entry name" value="C1.6.2:_Deoxy-d-mannose-octulo"/>
    <property type="match status" value="1"/>
</dbReference>
<reference evidence="11 13" key="1">
    <citation type="submission" date="2018-03" db="EMBL/GenBank/DDBJ databases">
        <title>Genomic Encyclopedia of Archaeal and Bacterial Type Strains, Phase II (KMG-II): from individual species to whole genera.</title>
        <authorList>
            <person name="Goeker M."/>
        </authorList>
    </citation>
    <scope>NUCLEOTIDE SEQUENCE [LARGE SCALE GENOMIC DNA]</scope>
    <source>
        <strain evidence="11 13">DSM 21548</strain>
    </source>
</reference>
<evidence type="ECO:0000313" key="12">
    <source>
        <dbReference type="EMBL" id="RUQ86886.1"/>
    </source>
</evidence>
<dbReference type="CDD" id="cd02513">
    <property type="entry name" value="CMP-NeuAc_Synthase"/>
    <property type="match status" value="1"/>
</dbReference>
<evidence type="ECO:0000256" key="4">
    <source>
        <dbReference type="ARBA" id="ARBA00005893"/>
    </source>
</evidence>
<dbReference type="InterPro" id="IPR050793">
    <property type="entry name" value="CMP-NeuNAc_synthase"/>
</dbReference>
<comment type="caution">
    <text evidence="11">The sequence shown here is derived from an EMBL/GenBank/DDBJ whole genome shotgun (WGS) entry which is preliminary data.</text>
</comment>
<dbReference type="InterPro" id="IPR010023">
    <property type="entry name" value="KdsC_fam"/>
</dbReference>
<comment type="cofactor">
    <cofactor evidence="2">
        <name>Mg(2+)</name>
        <dbReference type="ChEBI" id="CHEBI:18420"/>
    </cofactor>
</comment>
<evidence type="ECO:0000313" key="13">
    <source>
        <dbReference type="Proteomes" id="UP000241203"/>
    </source>
</evidence>
<dbReference type="Pfam" id="PF02348">
    <property type="entry name" value="CTP_transf_3"/>
    <property type="match status" value="1"/>
</dbReference>
<proteinExistence type="inferred from homology"/>
<dbReference type="PANTHER" id="PTHR21485:SF3">
    <property type="entry name" value="N-ACYLNEURAMINATE CYTIDYLYLTRANSFERASE"/>
    <property type="match status" value="1"/>
</dbReference>
<evidence type="ECO:0000256" key="5">
    <source>
        <dbReference type="ARBA" id="ARBA00010726"/>
    </source>
</evidence>
<accession>A0A2P8GXB2</accession>
<dbReference type="SUPFAM" id="SSF53448">
    <property type="entry name" value="Nucleotide-diphospho-sugar transferases"/>
    <property type="match status" value="1"/>
</dbReference>
<comment type="subunit">
    <text evidence="6">Homotetramer.</text>
</comment>
<dbReference type="EMBL" id="RZGY01000001">
    <property type="protein sequence ID" value="RUQ86886.1"/>
    <property type="molecule type" value="Genomic_DNA"/>
</dbReference>
<comment type="similarity">
    <text evidence="5">Belongs to the CMP-NeuNAc synthase family.</text>
</comment>